<dbReference type="HOGENOM" id="CLU_1898310_0_0_1"/>
<reference evidence="2 3" key="1">
    <citation type="journal article" date="2011" name="Science">
        <title>The ecoresponsive genome of Daphnia pulex.</title>
        <authorList>
            <person name="Colbourne J.K."/>
            <person name="Pfrender M.E."/>
            <person name="Gilbert D."/>
            <person name="Thomas W.K."/>
            <person name="Tucker A."/>
            <person name="Oakley T.H."/>
            <person name="Tokishita S."/>
            <person name="Aerts A."/>
            <person name="Arnold G.J."/>
            <person name="Basu M.K."/>
            <person name="Bauer D.J."/>
            <person name="Caceres C.E."/>
            <person name="Carmel L."/>
            <person name="Casola C."/>
            <person name="Choi J.H."/>
            <person name="Detter J.C."/>
            <person name="Dong Q."/>
            <person name="Dusheyko S."/>
            <person name="Eads B.D."/>
            <person name="Frohlich T."/>
            <person name="Geiler-Samerotte K.A."/>
            <person name="Gerlach D."/>
            <person name="Hatcher P."/>
            <person name="Jogdeo S."/>
            <person name="Krijgsveld J."/>
            <person name="Kriventseva E.V."/>
            <person name="Kultz D."/>
            <person name="Laforsch C."/>
            <person name="Lindquist E."/>
            <person name="Lopez J."/>
            <person name="Manak J.R."/>
            <person name="Muller J."/>
            <person name="Pangilinan J."/>
            <person name="Patwardhan R.P."/>
            <person name="Pitluck S."/>
            <person name="Pritham E.J."/>
            <person name="Rechtsteiner A."/>
            <person name="Rho M."/>
            <person name="Rogozin I.B."/>
            <person name="Sakarya O."/>
            <person name="Salamov A."/>
            <person name="Schaack S."/>
            <person name="Shapiro H."/>
            <person name="Shiga Y."/>
            <person name="Skalitzky C."/>
            <person name="Smith Z."/>
            <person name="Souvorov A."/>
            <person name="Sung W."/>
            <person name="Tang Z."/>
            <person name="Tsuchiya D."/>
            <person name="Tu H."/>
            <person name="Vos H."/>
            <person name="Wang M."/>
            <person name="Wolf Y.I."/>
            <person name="Yamagata H."/>
            <person name="Yamada T."/>
            <person name="Ye Y."/>
            <person name="Shaw J.R."/>
            <person name="Andrews J."/>
            <person name="Crease T.J."/>
            <person name="Tang H."/>
            <person name="Lucas S.M."/>
            <person name="Robertson H.M."/>
            <person name="Bork P."/>
            <person name="Koonin E.V."/>
            <person name="Zdobnov E.M."/>
            <person name="Grigoriev I.V."/>
            <person name="Lynch M."/>
            <person name="Boore J.L."/>
        </authorList>
    </citation>
    <scope>NUCLEOTIDE SEQUENCE [LARGE SCALE GENOMIC DNA]</scope>
</reference>
<evidence type="ECO:0000313" key="3">
    <source>
        <dbReference type="Proteomes" id="UP000000305"/>
    </source>
</evidence>
<dbReference type="KEGG" id="dpx:DAPPUDRAFT_113007"/>
<feature type="region of interest" description="Disordered" evidence="1">
    <location>
        <begin position="68"/>
        <end position="134"/>
    </location>
</feature>
<evidence type="ECO:0000256" key="1">
    <source>
        <dbReference type="SAM" id="MobiDB-lite"/>
    </source>
</evidence>
<evidence type="ECO:0000313" key="2">
    <source>
        <dbReference type="EMBL" id="EFX70077.1"/>
    </source>
</evidence>
<sequence>MSPSVARKYTLNPEESRAVLMKENQASLQKQEKSSRETDGLKAHFAGAGEIGATGSLFFLLAPIPLFSNNEEEERKDGEGEDEAEERKDGEGEDEEEERKDGEEDEADYNEEVNEENDDEETVLLDQNEEGRGL</sequence>
<organism evidence="2 3">
    <name type="scientific">Daphnia pulex</name>
    <name type="common">Water flea</name>
    <dbReference type="NCBI Taxonomy" id="6669"/>
    <lineage>
        <taxon>Eukaryota</taxon>
        <taxon>Metazoa</taxon>
        <taxon>Ecdysozoa</taxon>
        <taxon>Arthropoda</taxon>
        <taxon>Crustacea</taxon>
        <taxon>Branchiopoda</taxon>
        <taxon>Diplostraca</taxon>
        <taxon>Cladocera</taxon>
        <taxon>Anomopoda</taxon>
        <taxon>Daphniidae</taxon>
        <taxon>Daphnia</taxon>
    </lineage>
</organism>
<gene>
    <name evidence="2" type="ORF">DAPPUDRAFT_113007</name>
</gene>
<accession>E9HDS6</accession>
<keyword evidence="3" id="KW-1185">Reference proteome</keyword>
<name>E9HDS6_DAPPU</name>
<proteinExistence type="predicted"/>
<dbReference type="AlphaFoldDB" id="E9HDS6"/>
<dbReference type="Proteomes" id="UP000000305">
    <property type="component" value="Unassembled WGS sequence"/>
</dbReference>
<protein>
    <submittedName>
        <fullName evidence="2">Uncharacterized protein</fullName>
    </submittedName>
</protein>
<feature type="compositionally biased region" description="Acidic residues" evidence="1">
    <location>
        <begin position="91"/>
        <end position="123"/>
    </location>
</feature>
<dbReference type="InParanoid" id="E9HDS6"/>
<dbReference type="EMBL" id="GL732625">
    <property type="protein sequence ID" value="EFX70077.1"/>
    <property type="molecule type" value="Genomic_DNA"/>
</dbReference>